<dbReference type="GO" id="GO:0016787">
    <property type="term" value="F:hydrolase activity"/>
    <property type="evidence" value="ECO:0007669"/>
    <property type="project" value="UniProtKB-KW"/>
</dbReference>
<evidence type="ECO:0000259" key="1">
    <source>
        <dbReference type="Pfam" id="PF12146"/>
    </source>
</evidence>
<keyword evidence="2" id="KW-0378">Hydrolase</keyword>
<dbReference type="InterPro" id="IPR000073">
    <property type="entry name" value="AB_hydrolase_1"/>
</dbReference>
<dbReference type="Proteomes" id="UP000199515">
    <property type="component" value="Unassembled WGS sequence"/>
</dbReference>
<dbReference type="OrthoDB" id="9806902at2"/>
<dbReference type="PANTHER" id="PTHR11614">
    <property type="entry name" value="PHOSPHOLIPASE-RELATED"/>
    <property type="match status" value="1"/>
</dbReference>
<dbReference type="SUPFAM" id="SSF53474">
    <property type="entry name" value="alpha/beta-Hydrolases"/>
    <property type="match status" value="1"/>
</dbReference>
<accession>A0A1H3RK89</accession>
<sequence>MAEFDGAHGKVHYGHWSPDDPDVLVVFFHGLGEHIGSYGPLAEALTEAGFAVWAADHAGHGRSDGERVLINSVDDLLADAATLVGLARAAHPGLPLVLAGHSLGATVATLLAGEAEPAALVLAGSSLVPDPSGGLAVLLASGIDPWELRKDPGEMTRHAGYAQQIRDDPLTWQGGLRRETLRALVEAAPRMAEALGTLKQPVLLLHGEADDMAPVAGALRAAELVPDARAVVFPEDRHNILNELDREDVYRVFTEFIAERVRS</sequence>
<dbReference type="InterPro" id="IPR022742">
    <property type="entry name" value="Hydrolase_4"/>
</dbReference>
<dbReference type="InterPro" id="IPR051044">
    <property type="entry name" value="MAG_DAG_Lipase"/>
</dbReference>
<dbReference type="InterPro" id="IPR029058">
    <property type="entry name" value="AB_hydrolase_fold"/>
</dbReference>
<organism evidence="2 3">
    <name type="scientific">Amycolatopsis xylanica</name>
    <dbReference type="NCBI Taxonomy" id="589385"/>
    <lineage>
        <taxon>Bacteria</taxon>
        <taxon>Bacillati</taxon>
        <taxon>Actinomycetota</taxon>
        <taxon>Actinomycetes</taxon>
        <taxon>Pseudonocardiales</taxon>
        <taxon>Pseudonocardiaceae</taxon>
        <taxon>Amycolatopsis</taxon>
    </lineage>
</organism>
<keyword evidence="3" id="KW-1185">Reference proteome</keyword>
<dbReference type="RefSeq" id="WP_091297930.1">
    <property type="nucleotide sequence ID" value="NZ_FNON01000011.1"/>
</dbReference>
<dbReference type="AlphaFoldDB" id="A0A1H3RK89"/>
<dbReference type="EMBL" id="FNON01000011">
    <property type="protein sequence ID" value="SDZ26086.1"/>
    <property type="molecule type" value="Genomic_DNA"/>
</dbReference>
<dbReference type="STRING" id="589385.SAMN05421504_111148"/>
<dbReference type="Pfam" id="PF12146">
    <property type="entry name" value="Hydrolase_4"/>
    <property type="match status" value="1"/>
</dbReference>
<dbReference type="PRINTS" id="PR00111">
    <property type="entry name" value="ABHYDROLASE"/>
</dbReference>
<name>A0A1H3RK89_9PSEU</name>
<gene>
    <name evidence="2" type="ORF">SAMN05421504_111148</name>
</gene>
<evidence type="ECO:0000313" key="3">
    <source>
        <dbReference type="Proteomes" id="UP000199515"/>
    </source>
</evidence>
<proteinExistence type="predicted"/>
<protein>
    <submittedName>
        <fullName evidence="2">Lysophospholipase, alpha-beta hydrolase superfamily</fullName>
    </submittedName>
</protein>
<reference evidence="2 3" key="1">
    <citation type="submission" date="2016-10" db="EMBL/GenBank/DDBJ databases">
        <authorList>
            <person name="de Groot N.N."/>
        </authorList>
    </citation>
    <scope>NUCLEOTIDE SEQUENCE [LARGE SCALE GENOMIC DNA]</scope>
    <source>
        <strain evidence="2 3">CPCC 202699</strain>
    </source>
</reference>
<feature type="domain" description="Serine aminopeptidase S33" evidence="1">
    <location>
        <begin position="20"/>
        <end position="245"/>
    </location>
</feature>
<dbReference type="Gene3D" id="3.40.50.1820">
    <property type="entry name" value="alpha/beta hydrolase"/>
    <property type="match status" value="1"/>
</dbReference>
<evidence type="ECO:0000313" key="2">
    <source>
        <dbReference type="EMBL" id="SDZ26086.1"/>
    </source>
</evidence>